<dbReference type="EMBL" id="JAVIJP010000053">
    <property type="protein sequence ID" value="KAL3625047.1"/>
    <property type="molecule type" value="Genomic_DNA"/>
</dbReference>
<evidence type="ECO:0000313" key="1">
    <source>
        <dbReference type="EMBL" id="KAL3625047.1"/>
    </source>
</evidence>
<evidence type="ECO:0000313" key="2">
    <source>
        <dbReference type="Proteomes" id="UP001632038"/>
    </source>
</evidence>
<organism evidence="1 2">
    <name type="scientific">Castilleja foliolosa</name>
    <dbReference type="NCBI Taxonomy" id="1961234"/>
    <lineage>
        <taxon>Eukaryota</taxon>
        <taxon>Viridiplantae</taxon>
        <taxon>Streptophyta</taxon>
        <taxon>Embryophyta</taxon>
        <taxon>Tracheophyta</taxon>
        <taxon>Spermatophyta</taxon>
        <taxon>Magnoliopsida</taxon>
        <taxon>eudicotyledons</taxon>
        <taxon>Gunneridae</taxon>
        <taxon>Pentapetalae</taxon>
        <taxon>asterids</taxon>
        <taxon>lamiids</taxon>
        <taxon>Lamiales</taxon>
        <taxon>Orobanchaceae</taxon>
        <taxon>Pedicularideae</taxon>
        <taxon>Castillejinae</taxon>
        <taxon>Castilleja</taxon>
    </lineage>
</organism>
<comment type="caution">
    <text evidence="1">The sequence shown here is derived from an EMBL/GenBank/DDBJ whole genome shotgun (WGS) entry which is preliminary data.</text>
</comment>
<sequence length="109" mass="11892">MGCLGVDGGGCQRWAEGVNGATVRRWSQLGKVGMGLRDALSFDQFHAVRPVVSGRWLVRGGYGWERLRSRHNGYGLSAFVRAAVRGGLRQVVGLDAPVFDGILEKMPMF</sequence>
<protein>
    <submittedName>
        <fullName evidence="1">Uncharacterized protein</fullName>
    </submittedName>
</protein>
<reference evidence="2" key="1">
    <citation type="journal article" date="2024" name="IScience">
        <title>Strigolactones Initiate the Formation of Haustorium-like Structures in Castilleja.</title>
        <authorList>
            <person name="Buerger M."/>
            <person name="Peterson D."/>
            <person name="Chory J."/>
        </authorList>
    </citation>
    <scope>NUCLEOTIDE SEQUENCE [LARGE SCALE GENOMIC DNA]</scope>
</reference>
<accession>A0ABD3C651</accession>
<name>A0ABD3C651_9LAMI</name>
<dbReference type="AlphaFoldDB" id="A0ABD3C651"/>
<keyword evidence="2" id="KW-1185">Reference proteome</keyword>
<gene>
    <name evidence="1" type="ORF">CASFOL_031715</name>
</gene>
<proteinExistence type="predicted"/>
<dbReference type="Proteomes" id="UP001632038">
    <property type="component" value="Unassembled WGS sequence"/>
</dbReference>